<accession>A0A7W8DHE3</accession>
<dbReference type="PROSITE" id="PS51278">
    <property type="entry name" value="GATASE_TYPE_2"/>
    <property type="match status" value="1"/>
</dbReference>
<dbReference type="Proteomes" id="UP000528322">
    <property type="component" value="Unassembled WGS sequence"/>
</dbReference>
<comment type="caution">
    <text evidence="2">The sequence shown here is derived from an EMBL/GenBank/DDBJ whole genome shotgun (WGS) entry which is preliminary data.</text>
</comment>
<organism evidence="2 3">
    <name type="scientific">Desulfurispira natronophila</name>
    <dbReference type="NCBI Taxonomy" id="682562"/>
    <lineage>
        <taxon>Bacteria</taxon>
        <taxon>Pseudomonadati</taxon>
        <taxon>Chrysiogenota</taxon>
        <taxon>Chrysiogenia</taxon>
        <taxon>Chrysiogenales</taxon>
        <taxon>Chrysiogenaceae</taxon>
        <taxon>Desulfurispira</taxon>
    </lineage>
</organism>
<keyword evidence="3" id="KW-1185">Reference proteome</keyword>
<sequence>MCRIGAIKSRDYIHPSWALRLMRSQQKGHDNSGFAMVMQDLGGVFENYKKYPVLSMACTEEGMKTAEDILYSMGFSRIGQWNPEIRPADNLNIEPMPIYVFQFFHYPKSMRNASQAEKEQLLVDARITLRRALEANGEGYVYSFWPDTLTLKEIGDPTDIGTYFNLWEESKDFTARIITAQCRQNTNYDIVRYAAHPFFLQGYTVLANGENTFYEKNKHFQKSLHKGYIGFESDSQCFLYTLHYIHRELGWPLKYYKHTVTPLPFEEIERHPERDVLLRIRSSLAHLEINGPNTLIGVLPDGQMFTCCDSKKLRPVVVGRNEDMVVISSEVNGINEILPDRDWKQDIYPHARETVIINNELEVNQWQQCV</sequence>
<evidence type="ECO:0000259" key="1">
    <source>
        <dbReference type="PROSITE" id="PS51278"/>
    </source>
</evidence>
<evidence type="ECO:0000313" key="2">
    <source>
        <dbReference type="EMBL" id="MBB5022471.1"/>
    </source>
</evidence>
<dbReference type="RefSeq" id="WP_183733035.1">
    <property type="nucleotide sequence ID" value="NZ_JACHID010000011.1"/>
</dbReference>
<evidence type="ECO:0000313" key="3">
    <source>
        <dbReference type="Proteomes" id="UP000528322"/>
    </source>
</evidence>
<dbReference type="InterPro" id="IPR017932">
    <property type="entry name" value="GATase_2_dom"/>
</dbReference>
<dbReference type="AlphaFoldDB" id="A0A7W8DHE3"/>
<dbReference type="EMBL" id="JACHID010000011">
    <property type="protein sequence ID" value="MBB5022471.1"/>
    <property type="molecule type" value="Genomic_DNA"/>
</dbReference>
<protein>
    <submittedName>
        <fullName evidence="2">Glutamate synthase domain-containing protein 1</fullName>
    </submittedName>
</protein>
<dbReference type="SUPFAM" id="SSF56235">
    <property type="entry name" value="N-terminal nucleophile aminohydrolases (Ntn hydrolases)"/>
    <property type="match status" value="1"/>
</dbReference>
<feature type="domain" description="Glutamine amidotransferase type-2" evidence="1">
    <location>
        <begin position="2"/>
        <end position="370"/>
    </location>
</feature>
<dbReference type="Gene3D" id="3.60.20.10">
    <property type="entry name" value="Glutamine Phosphoribosylpyrophosphate, subunit 1, domain 1"/>
    <property type="match status" value="1"/>
</dbReference>
<proteinExistence type="predicted"/>
<gene>
    <name evidence="2" type="ORF">HNR37_001808</name>
</gene>
<name>A0A7W8DHE3_9BACT</name>
<dbReference type="InterPro" id="IPR029055">
    <property type="entry name" value="Ntn_hydrolases_N"/>
</dbReference>
<reference evidence="2 3" key="1">
    <citation type="submission" date="2020-08" db="EMBL/GenBank/DDBJ databases">
        <title>Genomic Encyclopedia of Type Strains, Phase IV (KMG-IV): sequencing the most valuable type-strain genomes for metagenomic binning, comparative biology and taxonomic classification.</title>
        <authorList>
            <person name="Goeker M."/>
        </authorList>
    </citation>
    <scope>NUCLEOTIDE SEQUENCE [LARGE SCALE GENOMIC DNA]</scope>
    <source>
        <strain evidence="2 3">DSM 22071</strain>
    </source>
</reference>
<dbReference type="CDD" id="cd01907">
    <property type="entry name" value="GlxB"/>
    <property type="match status" value="1"/>
</dbReference>